<reference evidence="1" key="1">
    <citation type="submission" date="2022-10" db="EMBL/GenBank/DDBJ databases">
        <authorList>
            <person name="Hyden B.L."/>
            <person name="Feng K."/>
            <person name="Yates T."/>
            <person name="Jawdy S."/>
            <person name="Smart L.B."/>
            <person name="Muchero W."/>
        </authorList>
    </citation>
    <scope>NUCLEOTIDE SEQUENCE</scope>
    <source>
        <tissue evidence="1">Shoot tip</tissue>
    </source>
</reference>
<name>A0ABQ9BUR8_9ROSI</name>
<gene>
    <name evidence="1" type="ORF">OIU77_025029</name>
</gene>
<keyword evidence="2" id="KW-1185">Reference proteome</keyword>
<proteinExistence type="predicted"/>
<evidence type="ECO:0000313" key="2">
    <source>
        <dbReference type="Proteomes" id="UP001141253"/>
    </source>
</evidence>
<sequence>MRTAMMVTADAFPSPFQNRVLEAVTGKMRCWQLQRCSITYIFDAAYVLLKCCVIYLCREVGIHLRISQEIIRCFFTVLQPRVPQLVADLSLGRLANGKLSGARLTMNRLPWIKWDNLCGDIQKVTFGSTL</sequence>
<dbReference type="Proteomes" id="UP001141253">
    <property type="component" value="Chromosome 2"/>
</dbReference>
<accession>A0ABQ9BUR8</accession>
<organism evidence="1 2">
    <name type="scientific">Salix suchowensis</name>
    <dbReference type="NCBI Taxonomy" id="1278906"/>
    <lineage>
        <taxon>Eukaryota</taxon>
        <taxon>Viridiplantae</taxon>
        <taxon>Streptophyta</taxon>
        <taxon>Embryophyta</taxon>
        <taxon>Tracheophyta</taxon>
        <taxon>Spermatophyta</taxon>
        <taxon>Magnoliopsida</taxon>
        <taxon>eudicotyledons</taxon>
        <taxon>Gunneridae</taxon>
        <taxon>Pentapetalae</taxon>
        <taxon>rosids</taxon>
        <taxon>fabids</taxon>
        <taxon>Malpighiales</taxon>
        <taxon>Salicaceae</taxon>
        <taxon>Saliceae</taxon>
        <taxon>Salix</taxon>
    </lineage>
</organism>
<dbReference type="EMBL" id="JAPFFI010000006">
    <property type="protein sequence ID" value="KAJ6390940.1"/>
    <property type="molecule type" value="Genomic_DNA"/>
</dbReference>
<comment type="caution">
    <text evidence="1">The sequence shown here is derived from an EMBL/GenBank/DDBJ whole genome shotgun (WGS) entry which is preliminary data.</text>
</comment>
<reference evidence="1" key="2">
    <citation type="journal article" date="2023" name="Int. J. Mol. Sci.">
        <title>De Novo Assembly and Annotation of 11 Diverse Shrub Willow (Salix) Genomes Reveals Novel Gene Organization in Sex-Linked Regions.</title>
        <authorList>
            <person name="Hyden B."/>
            <person name="Feng K."/>
            <person name="Yates T.B."/>
            <person name="Jawdy S."/>
            <person name="Cereghino C."/>
            <person name="Smart L.B."/>
            <person name="Muchero W."/>
        </authorList>
    </citation>
    <scope>NUCLEOTIDE SEQUENCE</scope>
    <source>
        <tissue evidence="1">Shoot tip</tissue>
    </source>
</reference>
<evidence type="ECO:0000313" key="1">
    <source>
        <dbReference type="EMBL" id="KAJ6390940.1"/>
    </source>
</evidence>
<protein>
    <submittedName>
        <fullName evidence="1">Uncharacterized protein</fullName>
    </submittedName>
</protein>